<feature type="compositionally biased region" description="Polar residues" evidence="10">
    <location>
        <begin position="563"/>
        <end position="576"/>
    </location>
</feature>
<dbReference type="Pfam" id="PF10744">
    <property type="entry name" value="Med1"/>
    <property type="match status" value="1"/>
</dbReference>
<dbReference type="PANTHER" id="PTHR12881">
    <property type="entry name" value="MEDIATOR OF RNA POLYMERASE II TRANSCRIPTION SUBUNIT 1"/>
    <property type="match status" value="1"/>
</dbReference>
<evidence type="ECO:0000256" key="1">
    <source>
        <dbReference type="ARBA" id="ARBA00004123"/>
    </source>
</evidence>
<proteinExistence type="inferred from homology"/>
<sequence>MFCHLYIQRVKDAQGVPVGTIHRSVHVFSFSGVVVVNTICVAVGAGGKSLVDDLTTKYAEKPWKETFQLVRRCMGRSNPDPKSSKLLSGCLQRLQKALNVSSLSTMVSRLEIIAKQRGLGSHLSPTETACYLTADLFYLEVLLKPDGGVEDVKVALHGEPPLSSALLLQLLSMTCICLSRQKKFEDFSAKLCDLSSLYNIPGDNDAKIKVCTALQFMEKDLVTISHLPRSLRENDVYIDTVLNGRVGKIVPSGPGTPMKIQYSISPSDMLLQRHGADIEGLTRDAFVMLGSRGSTHRLQLASLIPSPPQTDALGFPLFSPITEVASESLQACFTLKLKPPLAICSSVIRRMEQTTDVKPEADQQRVPLLQLLMRTTLGEQGFQESWDPGEEANFTVALPGASYDLYCEVLPVSDSSVSVTFFLPGTSSLAVLLVTVMHLCQVRCQLFAPLLVDAAMNDYISRVTTRCMSIPITMRAIYKSLTSPLFSDASGTTTAPGVCTSPHEVNTAASSMVHHSLHPAPDLHAGSSEMESTTGEFLGPTPQNSAQEEEEEEEEEDPAAMYTSPSCYVMSVSSPQEVREVPASPPT</sequence>
<dbReference type="Proteomes" id="UP000515152">
    <property type="component" value="Chromosome 17"/>
</dbReference>
<feature type="domain" description="Mediator complex subunit Med1" evidence="11">
    <location>
        <begin position="90"/>
        <end position="375"/>
    </location>
</feature>
<dbReference type="AlphaFoldDB" id="A0A6P8GL37"/>
<keyword evidence="5 9" id="KW-0010">Activator</keyword>
<evidence type="ECO:0000256" key="3">
    <source>
        <dbReference type="ARBA" id="ARBA00020612"/>
    </source>
</evidence>
<dbReference type="InterPro" id="IPR019680">
    <property type="entry name" value="Mediator_Med1"/>
</dbReference>
<dbReference type="InterPro" id="IPR051999">
    <property type="entry name" value="Mediator_complex_subunit_1"/>
</dbReference>
<feature type="compositionally biased region" description="Acidic residues" evidence="10">
    <location>
        <begin position="547"/>
        <end position="558"/>
    </location>
</feature>
<feature type="region of interest" description="Disordered" evidence="10">
    <location>
        <begin position="517"/>
        <end position="587"/>
    </location>
</feature>
<evidence type="ECO:0000256" key="4">
    <source>
        <dbReference type="ARBA" id="ARBA00023015"/>
    </source>
</evidence>
<keyword evidence="6 9" id="KW-0804">Transcription</keyword>
<reference evidence="13" key="1">
    <citation type="submission" date="2025-08" db="UniProtKB">
        <authorList>
            <consortium name="RefSeq"/>
        </authorList>
    </citation>
    <scope>IDENTIFICATION</scope>
</reference>
<dbReference type="GO" id="GO:0045944">
    <property type="term" value="P:positive regulation of transcription by RNA polymerase II"/>
    <property type="evidence" value="ECO:0007669"/>
    <property type="project" value="UniProtKB-ARBA"/>
</dbReference>
<dbReference type="RefSeq" id="XP_031439814.1">
    <property type="nucleotide sequence ID" value="XM_031583954.2"/>
</dbReference>
<evidence type="ECO:0000256" key="7">
    <source>
        <dbReference type="ARBA" id="ARBA00023242"/>
    </source>
</evidence>
<keyword evidence="4 9" id="KW-0805">Transcription regulation</keyword>
<evidence type="ECO:0000313" key="13">
    <source>
        <dbReference type="RefSeq" id="XP_031439814.1"/>
    </source>
</evidence>
<evidence type="ECO:0000259" key="11">
    <source>
        <dbReference type="Pfam" id="PF10744"/>
    </source>
</evidence>
<evidence type="ECO:0000256" key="2">
    <source>
        <dbReference type="ARBA" id="ARBA00006210"/>
    </source>
</evidence>
<comment type="subcellular location">
    <subcellularLocation>
        <location evidence="1 9">Nucleus</location>
    </subcellularLocation>
</comment>
<evidence type="ECO:0000256" key="5">
    <source>
        <dbReference type="ARBA" id="ARBA00023159"/>
    </source>
</evidence>
<name>A0A6P8GL37_CLUHA</name>
<dbReference type="GO" id="GO:0046966">
    <property type="term" value="F:nuclear thyroid hormone receptor binding"/>
    <property type="evidence" value="ECO:0007669"/>
    <property type="project" value="TreeGrafter"/>
</dbReference>
<dbReference type="GO" id="GO:0042809">
    <property type="term" value="F:nuclear vitamin D receptor binding"/>
    <property type="evidence" value="ECO:0007669"/>
    <property type="project" value="TreeGrafter"/>
</dbReference>
<evidence type="ECO:0000256" key="9">
    <source>
        <dbReference type="RuleBase" id="RU364059"/>
    </source>
</evidence>
<accession>A0A6P8GL37</accession>
<evidence type="ECO:0000256" key="6">
    <source>
        <dbReference type="ARBA" id="ARBA00023163"/>
    </source>
</evidence>
<keyword evidence="7 9" id="KW-0539">Nucleus</keyword>
<protein>
    <recommendedName>
        <fullName evidence="3 9">Mediator of RNA polymerase II transcription subunit 1</fullName>
    </recommendedName>
    <alternativeName>
        <fullName evidence="8 9">Mediator complex subunit 1</fullName>
    </alternativeName>
</protein>
<dbReference type="GO" id="GO:0042974">
    <property type="term" value="F:nuclear retinoic acid receptor binding"/>
    <property type="evidence" value="ECO:0007669"/>
    <property type="project" value="TreeGrafter"/>
</dbReference>
<feature type="compositionally biased region" description="Polar residues" evidence="10">
    <location>
        <begin position="529"/>
        <end position="546"/>
    </location>
</feature>
<organism evidence="12 13">
    <name type="scientific">Clupea harengus</name>
    <name type="common">Atlantic herring</name>
    <dbReference type="NCBI Taxonomy" id="7950"/>
    <lineage>
        <taxon>Eukaryota</taxon>
        <taxon>Metazoa</taxon>
        <taxon>Chordata</taxon>
        <taxon>Craniata</taxon>
        <taxon>Vertebrata</taxon>
        <taxon>Euteleostomi</taxon>
        <taxon>Actinopterygii</taxon>
        <taxon>Neopterygii</taxon>
        <taxon>Teleostei</taxon>
        <taxon>Clupei</taxon>
        <taxon>Clupeiformes</taxon>
        <taxon>Clupeoidei</taxon>
        <taxon>Clupeidae</taxon>
        <taxon>Clupea</taxon>
    </lineage>
</organism>
<dbReference type="GO" id="GO:0003712">
    <property type="term" value="F:transcription coregulator activity"/>
    <property type="evidence" value="ECO:0007669"/>
    <property type="project" value="InterPro"/>
</dbReference>
<dbReference type="GO" id="GO:0097067">
    <property type="term" value="P:cellular response to thyroid hormone stimulus"/>
    <property type="evidence" value="ECO:0007669"/>
    <property type="project" value="TreeGrafter"/>
</dbReference>
<evidence type="ECO:0000256" key="10">
    <source>
        <dbReference type="SAM" id="MobiDB-lite"/>
    </source>
</evidence>
<keyword evidence="12" id="KW-1185">Reference proteome</keyword>
<evidence type="ECO:0000256" key="8">
    <source>
        <dbReference type="ARBA" id="ARBA00031254"/>
    </source>
</evidence>
<comment type="similarity">
    <text evidence="2 9">Belongs to the Mediator complex subunit 1 family.</text>
</comment>
<gene>
    <name evidence="13" type="primary">LOC105894744</name>
</gene>
<dbReference type="PANTHER" id="PTHR12881:SF4">
    <property type="entry name" value="MEDIATOR OF RNA POLYMERASE II TRANSCRIPTION SUBUNIT 1"/>
    <property type="match status" value="1"/>
</dbReference>
<comment type="function">
    <text evidence="9">Component of the Mediator complex, a coactivator involved in the regulated transcription of nearly all RNA polymerase II-dependent genes. Mediator functions as a bridge to convey information from gene-specific regulatory proteins to the basal RNA polymerase II transcription machinery. Mediator is recruited to promoters by direct interactions with regulatory proteins and serves as a scaffold for the assembly of a functional preinitiation complex with RNA polymerase II and the general transcription factors.</text>
</comment>
<dbReference type="GO" id="GO:0016592">
    <property type="term" value="C:mediator complex"/>
    <property type="evidence" value="ECO:0007669"/>
    <property type="project" value="InterPro"/>
</dbReference>
<dbReference type="GeneID" id="105894744"/>
<evidence type="ECO:0000313" key="12">
    <source>
        <dbReference type="Proteomes" id="UP000515152"/>
    </source>
</evidence>